<dbReference type="PROSITE" id="PS00433">
    <property type="entry name" value="PHOSPHOFRUCTOKINASE"/>
    <property type="match status" value="1"/>
</dbReference>
<dbReference type="InterPro" id="IPR035966">
    <property type="entry name" value="PKF_sf"/>
</dbReference>
<evidence type="ECO:0000259" key="11">
    <source>
        <dbReference type="Pfam" id="PF00365"/>
    </source>
</evidence>
<feature type="binding site" evidence="10">
    <location>
        <position position="277"/>
    </location>
    <ligand>
        <name>substrate</name>
        <note>ligand shared between dimeric partners</note>
    </ligand>
</feature>
<dbReference type="GO" id="GO:0047334">
    <property type="term" value="F:diphosphate-fructose-6-phosphate 1-phosphotransferase activity"/>
    <property type="evidence" value="ECO:0007669"/>
    <property type="project" value="InterPro"/>
</dbReference>
<dbReference type="PANTHER" id="PTHR13697">
    <property type="entry name" value="PHOSPHOFRUCTOKINASE"/>
    <property type="match status" value="1"/>
</dbReference>
<keyword evidence="13" id="KW-1185">Reference proteome</keyword>
<dbReference type="InterPro" id="IPR015912">
    <property type="entry name" value="Phosphofructokinase_CS"/>
</dbReference>
<evidence type="ECO:0000256" key="1">
    <source>
        <dbReference type="ARBA" id="ARBA00001946"/>
    </source>
</evidence>
<evidence type="ECO:0000256" key="10">
    <source>
        <dbReference type="HAMAP-Rule" id="MF_01976"/>
    </source>
</evidence>
<evidence type="ECO:0000256" key="9">
    <source>
        <dbReference type="ARBA" id="ARBA00023152"/>
    </source>
</evidence>
<comment type="cofactor">
    <cofactor evidence="1 10">
        <name>Mg(2+)</name>
        <dbReference type="ChEBI" id="CHEBI:18420"/>
    </cofactor>
</comment>
<feature type="binding site" description="in other chain" evidence="10">
    <location>
        <position position="236"/>
    </location>
    <ligand>
        <name>substrate</name>
        <note>ligand shared between dimeric partners</note>
    </ligand>
</feature>
<dbReference type="KEGG" id="naf:GQ61_05295"/>
<keyword evidence="6 10" id="KW-0479">Metal-binding</keyword>
<keyword evidence="7 10" id="KW-0418">Kinase</keyword>
<keyword evidence="10" id="KW-0067">ATP-binding</keyword>
<dbReference type="RefSeq" id="WP_085784293.1">
    <property type="nucleotide sequence ID" value="NZ_CP008743.1"/>
</dbReference>
<feature type="binding site" evidence="10">
    <location>
        <position position="12"/>
    </location>
    <ligand>
        <name>ATP</name>
        <dbReference type="ChEBI" id="CHEBI:30616"/>
    </ligand>
</feature>
<dbReference type="GO" id="GO:0046872">
    <property type="term" value="F:metal ion binding"/>
    <property type="evidence" value="ECO:0007669"/>
    <property type="project" value="UniProtKB-KW"/>
</dbReference>
<dbReference type="PANTHER" id="PTHR13697:SF52">
    <property type="entry name" value="ATP-DEPENDENT 6-PHOSPHOFRUCTOKINASE 3"/>
    <property type="match status" value="1"/>
</dbReference>
<dbReference type="STRING" id="1414854.GQ61_05295"/>
<comment type="caution">
    <text evidence="10">Lacks conserved residue(s) required for the propagation of feature annotation.</text>
</comment>
<evidence type="ECO:0000256" key="8">
    <source>
        <dbReference type="ARBA" id="ARBA00022842"/>
    </source>
</evidence>
<keyword evidence="4 10" id="KW-0963">Cytoplasm</keyword>
<feature type="binding site" evidence="10">
    <location>
        <position position="116"/>
    </location>
    <ligand>
        <name>Mg(2+)</name>
        <dbReference type="ChEBI" id="CHEBI:18420"/>
        <note>catalytic</note>
    </ligand>
</feature>
<sequence>MKKRIGILTSGGDCAGLNMVLAAVTSRAIHGYGWDVYGIRQGTLGLLRRPVEAEPLTLESFRAPIPRMGGTILGTTNKGDPFAFPLDDGHIKDRSEEFAEGCKILGLDGLIGIGGDGSLNILRRLAHKGHVPFIGIPKTIDNDIGLTENSIGFTTAVDVATEALDRLQPTAASHDRVMILEVMGRDAGHIALSAGIAGGAHIILIPEIPYTLHNVAKHIQTIMKEGHNFALVIVAEAVKTEDGEKVVIADPTGRKRFGGISHYLADRITELTGAETRFTVLGHVQRGGQPNASDRLLASSFGVHAVDLIAQGKSDRMVAWQNRCVVDVSLEEAIKSYGEVEPQGTLVKTARGLGICLGDS</sequence>
<evidence type="ECO:0000256" key="4">
    <source>
        <dbReference type="ARBA" id="ARBA00022490"/>
    </source>
</evidence>
<dbReference type="Proteomes" id="UP000237351">
    <property type="component" value="Chromosome"/>
</dbReference>
<feature type="site" description="Important for substrate specificity; cannot use PPi as phosphoryl donor" evidence="10">
    <location>
        <position position="117"/>
    </location>
</feature>
<feature type="binding site" description="in other chain" evidence="10">
    <location>
        <begin position="283"/>
        <end position="286"/>
    </location>
    <ligand>
        <name>substrate</name>
        <note>ligand shared between dimeric partners</note>
    </ligand>
</feature>
<name>A0A1W6N4U7_9PROT</name>
<dbReference type="NCBIfam" id="NF010674">
    <property type="entry name" value="PRK14071.1"/>
    <property type="match status" value="1"/>
</dbReference>
<evidence type="ECO:0000256" key="6">
    <source>
        <dbReference type="ARBA" id="ARBA00022723"/>
    </source>
</evidence>
<dbReference type="GO" id="GO:0048029">
    <property type="term" value="F:monosaccharide binding"/>
    <property type="evidence" value="ECO:0007669"/>
    <property type="project" value="TreeGrafter"/>
</dbReference>
<comment type="function">
    <text evidence="10">Catalyzes the phosphorylation of D-fructose 6-phosphate to fructose 1,6-bisphosphate by ATP, the first committing step of glycolysis.</text>
</comment>
<gene>
    <name evidence="10" type="primary">pfkA</name>
    <name evidence="12" type="ORF">GQ61_05295</name>
</gene>
<dbReference type="InterPro" id="IPR000023">
    <property type="entry name" value="Phosphofructokinase_dom"/>
</dbReference>
<dbReference type="InterPro" id="IPR022953">
    <property type="entry name" value="ATP_PFK"/>
</dbReference>
<protein>
    <recommendedName>
        <fullName evidence="10">ATP-dependent 6-phosphofructokinase</fullName>
        <shortName evidence="10">ATP-PFK</shortName>
        <shortName evidence="10">Phosphofructokinase</shortName>
        <ecNumber evidence="10">2.7.1.11</ecNumber>
    </recommendedName>
    <alternativeName>
        <fullName evidence="10">Phosphohexokinase</fullName>
    </alternativeName>
</protein>
<dbReference type="SUPFAM" id="SSF53784">
    <property type="entry name" value="Phosphofructokinase"/>
    <property type="match status" value="1"/>
</dbReference>
<keyword evidence="8 10" id="KW-0460">Magnesium</keyword>
<dbReference type="GO" id="GO:0006002">
    <property type="term" value="P:fructose 6-phosphate metabolic process"/>
    <property type="evidence" value="ECO:0007669"/>
    <property type="project" value="InterPro"/>
</dbReference>
<feature type="binding site" evidence="10">
    <location>
        <begin position="115"/>
        <end position="118"/>
    </location>
    <ligand>
        <name>ATP</name>
        <dbReference type="ChEBI" id="CHEBI:30616"/>
    </ligand>
</feature>
<dbReference type="NCBIfam" id="NF002872">
    <property type="entry name" value="PRK03202.1"/>
    <property type="match status" value="1"/>
</dbReference>
<dbReference type="GO" id="GO:0030388">
    <property type="term" value="P:fructose 1,6-bisphosphate metabolic process"/>
    <property type="evidence" value="ECO:0007669"/>
    <property type="project" value="TreeGrafter"/>
</dbReference>
<dbReference type="GO" id="GO:0005524">
    <property type="term" value="F:ATP binding"/>
    <property type="evidence" value="ECO:0007669"/>
    <property type="project" value="UniProtKB-KW"/>
</dbReference>
<dbReference type="AlphaFoldDB" id="A0A1W6N4U7"/>
<dbReference type="Gene3D" id="3.40.50.460">
    <property type="entry name" value="Phosphofructokinase domain"/>
    <property type="match status" value="1"/>
</dbReference>
<dbReference type="FunFam" id="3.40.50.460:FF:000002">
    <property type="entry name" value="ATP-dependent 6-phosphofructokinase"/>
    <property type="match status" value="1"/>
</dbReference>
<evidence type="ECO:0000256" key="7">
    <source>
        <dbReference type="ARBA" id="ARBA00022777"/>
    </source>
</evidence>
<dbReference type="HAMAP" id="MF_01976">
    <property type="entry name" value="Phosphofructokinase_III"/>
    <property type="match status" value="1"/>
</dbReference>
<dbReference type="PRINTS" id="PR00476">
    <property type="entry name" value="PHFRCTKINASE"/>
</dbReference>
<evidence type="ECO:0000256" key="2">
    <source>
        <dbReference type="ARBA" id="ARBA00004496"/>
    </source>
</evidence>
<evidence type="ECO:0000256" key="5">
    <source>
        <dbReference type="ARBA" id="ARBA00022679"/>
    </source>
</evidence>
<dbReference type="InterPro" id="IPR012829">
    <property type="entry name" value="Phosphofructokinase_III"/>
</dbReference>
<accession>A0A1W6N4U7</accession>
<feature type="binding site" evidence="10">
    <location>
        <position position="176"/>
    </location>
    <ligand>
        <name>substrate</name>
        <note>ligand shared between dimeric partners</note>
    </ligand>
</feature>
<feature type="binding site" description="in other chain" evidence="10">
    <location>
        <begin position="183"/>
        <end position="185"/>
    </location>
    <ligand>
        <name>substrate</name>
        <note>ligand shared between dimeric partners</note>
    </ligand>
</feature>
<dbReference type="InterPro" id="IPR012003">
    <property type="entry name" value="ATP_PFK_prok-type"/>
</dbReference>
<feature type="binding site" evidence="10">
    <location>
        <begin position="78"/>
        <end position="79"/>
    </location>
    <ligand>
        <name>ATP</name>
        <dbReference type="ChEBI" id="CHEBI:30616"/>
    </ligand>
</feature>
<keyword evidence="5 10" id="KW-0808">Transferase</keyword>
<dbReference type="UniPathway" id="UPA00109">
    <property type="reaction ID" value="UER00182"/>
</dbReference>
<comment type="catalytic activity">
    <reaction evidence="10">
        <text>beta-D-fructose 6-phosphate + ATP = beta-D-fructose 1,6-bisphosphate + ADP + H(+)</text>
        <dbReference type="Rhea" id="RHEA:16109"/>
        <dbReference type="ChEBI" id="CHEBI:15378"/>
        <dbReference type="ChEBI" id="CHEBI:30616"/>
        <dbReference type="ChEBI" id="CHEBI:32966"/>
        <dbReference type="ChEBI" id="CHEBI:57634"/>
        <dbReference type="ChEBI" id="CHEBI:456216"/>
        <dbReference type="EC" id="2.7.1.11"/>
    </reaction>
</comment>
<keyword evidence="9 10" id="KW-0324">Glycolysis</keyword>
<feature type="active site" description="Proton acceptor" evidence="10">
    <location>
        <position position="141"/>
    </location>
</feature>
<dbReference type="Pfam" id="PF00365">
    <property type="entry name" value="PFK"/>
    <property type="match status" value="1"/>
</dbReference>
<comment type="similarity">
    <text evidence="10">Belongs to the phosphofructokinase type A (PFKA) family. Mixed-substrate PFK group III subfamily.</text>
</comment>
<organism evidence="12 13">
    <name type="scientific">Candidatus Nucleicultrix amoebiphila FS5</name>
    <dbReference type="NCBI Taxonomy" id="1414854"/>
    <lineage>
        <taxon>Bacteria</taxon>
        <taxon>Pseudomonadati</taxon>
        <taxon>Pseudomonadota</taxon>
        <taxon>Alphaproteobacteria</taxon>
        <taxon>Holosporales</taxon>
        <taxon>Candidatus Nucleicultricaceae</taxon>
        <taxon>Candidatus Nucleicultrix</taxon>
    </lineage>
</organism>
<feature type="binding site" description="in other chain" evidence="10">
    <location>
        <begin position="139"/>
        <end position="141"/>
    </location>
    <ligand>
        <name>substrate</name>
        <note>ligand shared between dimeric partners</note>
    </ligand>
</feature>
<keyword evidence="10" id="KW-0547">Nucleotide-binding</keyword>
<proteinExistence type="inferred from homology"/>
<dbReference type="EMBL" id="CP008743">
    <property type="protein sequence ID" value="ARN84799.1"/>
    <property type="molecule type" value="Genomic_DNA"/>
</dbReference>
<evidence type="ECO:0000256" key="3">
    <source>
        <dbReference type="ARBA" id="ARBA00004679"/>
    </source>
</evidence>
<dbReference type="EC" id="2.7.1.11" evidence="10"/>
<dbReference type="GO" id="GO:0005945">
    <property type="term" value="C:6-phosphofructokinase complex"/>
    <property type="evidence" value="ECO:0007669"/>
    <property type="project" value="TreeGrafter"/>
</dbReference>
<evidence type="ECO:0000313" key="12">
    <source>
        <dbReference type="EMBL" id="ARN84799.1"/>
    </source>
</evidence>
<dbReference type="GO" id="GO:0016208">
    <property type="term" value="F:AMP binding"/>
    <property type="evidence" value="ECO:0007669"/>
    <property type="project" value="TreeGrafter"/>
</dbReference>
<dbReference type="GO" id="GO:0061621">
    <property type="term" value="P:canonical glycolysis"/>
    <property type="evidence" value="ECO:0007669"/>
    <property type="project" value="TreeGrafter"/>
</dbReference>
<comment type="subcellular location">
    <subcellularLocation>
        <location evidence="2 10">Cytoplasm</location>
    </subcellularLocation>
</comment>
<dbReference type="GO" id="GO:0003872">
    <property type="term" value="F:6-phosphofructokinase activity"/>
    <property type="evidence" value="ECO:0007669"/>
    <property type="project" value="UniProtKB-UniRule"/>
</dbReference>
<feature type="domain" description="Phosphofructokinase" evidence="11">
    <location>
        <begin position="4"/>
        <end position="309"/>
    </location>
</feature>
<dbReference type="OrthoDB" id="9802503at2"/>
<reference evidence="12 13" key="1">
    <citation type="submission" date="2014-06" db="EMBL/GenBank/DDBJ databases">
        <title>The genome of the endonuclear symbiont Nucleicultrix amoebiphila.</title>
        <authorList>
            <person name="Schulz F."/>
            <person name="Horn M."/>
        </authorList>
    </citation>
    <scope>NUCLEOTIDE SEQUENCE [LARGE SCALE GENOMIC DNA]</scope>
    <source>
        <strain evidence="12 13">FS5</strain>
    </source>
</reference>
<comment type="pathway">
    <text evidence="3 10">Carbohydrate degradation; glycolysis; D-glyceraldehyde 3-phosphate and glycerone phosphate from D-glucose: step 3/4.</text>
</comment>
<dbReference type="GO" id="GO:0042802">
    <property type="term" value="F:identical protein binding"/>
    <property type="evidence" value="ECO:0007669"/>
    <property type="project" value="TreeGrafter"/>
</dbReference>
<evidence type="ECO:0000313" key="13">
    <source>
        <dbReference type="Proteomes" id="UP000237351"/>
    </source>
</evidence>
<dbReference type="GO" id="GO:0070095">
    <property type="term" value="F:fructose-6-phosphate binding"/>
    <property type="evidence" value="ECO:0007669"/>
    <property type="project" value="TreeGrafter"/>
</dbReference>
<dbReference type="PIRSF" id="PIRSF000532">
    <property type="entry name" value="ATP_PFK_prok"/>
    <property type="match status" value="1"/>
</dbReference>
<dbReference type="Gene3D" id="3.40.50.450">
    <property type="match status" value="1"/>
</dbReference>
<comment type="subunit">
    <text evidence="10">Homodimer or homotetramer.</text>
</comment>